<proteinExistence type="predicted"/>
<reference evidence="1 2" key="2">
    <citation type="journal article" date="2022" name="Mol. Ecol. Resour.">
        <title>The genomes of chicory, endive, great burdock and yacon provide insights into Asteraceae paleo-polyploidization history and plant inulin production.</title>
        <authorList>
            <person name="Fan W."/>
            <person name="Wang S."/>
            <person name="Wang H."/>
            <person name="Wang A."/>
            <person name="Jiang F."/>
            <person name="Liu H."/>
            <person name="Zhao H."/>
            <person name="Xu D."/>
            <person name="Zhang Y."/>
        </authorList>
    </citation>
    <scope>NUCLEOTIDE SEQUENCE [LARGE SCALE GENOMIC DNA]</scope>
    <source>
        <strain evidence="2">cv. Yunnan</strain>
        <tissue evidence="1">Leaves</tissue>
    </source>
</reference>
<organism evidence="1 2">
    <name type="scientific">Smallanthus sonchifolius</name>
    <dbReference type="NCBI Taxonomy" id="185202"/>
    <lineage>
        <taxon>Eukaryota</taxon>
        <taxon>Viridiplantae</taxon>
        <taxon>Streptophyta</taxon>
        <taxon>Embryophyta</taxon>
        <taxon>Tracheophyta</taxon>
        <taxon>Spermatophyta</taxon>
        <taxon>Magnoliopsida</taxon>
        <taxon>eudicotyledons</taxon>
        <taxon>Gunneridae</taxon>
        <taxon>Pentapetalae</taxon>
        <taxon>asterids</taxon>
        <taxon>campanulids</taxon>
        <taxon>Asterales</taxon>
        <taxon>Asteraceae</taxon>
        <taxon>Asteroideae</taxon>
        <taxon>Heliantheae alliance</taxon>
        <taxon>Millerieae</taxon>
        <taxon>Smallanthus</taxon>
    </lineage>
</organism>
<comment type="caution">
    <text evidence="1">The sequence shown here is derived from an EMBL/GenBank/DDBJ whole genome shotgun (WGS) entry which is preliminary data.</text>
</comment>
<reference evidence="2" key="1">
    <citation type="journal article" date="2022" name="Mol. Ecol. Resour.">
        <title>The genomes of chicory, endive, great burdock and yacon provide insights into Asteraceae palaeo-polyploidization history and plant inulin production.</title>
        <authorList>
            <person name="Fan W."/>
            <person name="Wang S."/>
            <person name="Wang H."/>
            <person name="Wang A."/>
            <person name="Jiang F."/>
            <person name="Liu H."/>
            <person name="Zhao H."/>
            <person name="Xu D."/>
            <person name="Zhang Y."/>
        </authorList>
    </citation>
    <scope>NUCLEOTIDE SEQUENCE [LARGE SCALE GENOMIC DNA]</scope>
    <source>
        <strain evidence="2">cv. Yunnan</strain>
    </source>
</reference>
<protein>
    <submittedName>
        <fullName evidence="1">Uncharacterized protein</fullName>
    </submittedName>
</protein>
<evidence type="ECO:0000313" key="2">
    <source>
        <dbReference type="Proteomes" id="UP001056120"/>
    </source>
</evidence>
<sequence length="96" mass="10448">MNDINEIPKFYNLTGKVGQSATGDVNDNGVDLLISVTTACCGNHGSEEEEKRIVDATHNQVKSSTYDFGRQWISSGRGSRKDKGSSKAKLKEKVAK</sequence>
<keyword evidence="2" id="KW-1185">Reference proteome</keyword>
<gene>
    <name evidence="1" type="ORF">L1987_03062</name>
</gene>
<evidence type="ECO:0000313" key="1">
    <source>
        <dbReference type="EMBL" id="KAI3828950.1"/>
    </source>
</evidence>
<dbReference type="EMBL" id="CM042018">
    <property type="protein sequence ID" value="KAI3828950.1"/>
    <property type="molecule type" value="Genomic_DNA"/>
</dbReference>
<name>A0ACB9K9T5_9ASTR</name>
<accession>A0ACB9K9T5</accession>
<dbReference type="Proteomes" id="UP001056120">
    <property type="component" value="Linkage Group LG01"/>
</dbReference>